<keyword evidence="2" id="KW-1185">Reference proteome</keyword>
<reference evidence="1 2" key="1">
    <citation type="journal article" date="2021" name="Hortic Res">
        <title>High-quality reference genome and annotation aids understanding of berry development for evergreen blueberry (Vaccinium darrowii).</title>
        <authorList>
            <person name="Yu J."/>
            <person name="Hulse-Kemp A.M."/>
            <person name="Babiker E."/>
            <person name="Staton M."/>
        </authorList>
    </citation>
    <scope>NUCLEOTIDE SEQUENCE [LARGE SCALE GENOMIC DNA]</scope>
    <source>
        <strain evidence="2">cv. NJ 8807/NJ 8810</strain>
        <tissue evidence="1">Young leaf</tissue>
    </source>
</reference>
<dbReference type="EMBL" id="CM037156">
    <property type="protein sequence ID" value="KAH7838574.1"/>
    <property type="molecule type" value="Genomic_DNA"/>
</dbReference>
<proteinExistence type="predicted"/>
<name>A0ACB7XDX8_9ERIC</name>
<protein>
    <submittedName>
        <fullName evidence="1">Uncharacterized protein</fullName>
    </submittedName>
</protein>
<organism evidence="1 2">
    <name type="scientific">Vaccinium darrowii</name>
    <dbReference type="NCBI Taxonomy" id="229202"/>
    <lineage>
        <taxon>Eukaryota</taxon>
        <taxon>Viridiplantae</taxon>
        <taxon>Streptophyta</taxon>
        <taxon>Embryophyta</taxon>
        <taxon>Tracheophyta</taxon>
        <taxon>Spermatophyta</taxon>
        <taxon>Magnoliopsida</taxon>
        <taxon>eudicotyledons</taxon>
        <taxon>Gunneridae</taxon>
        <taxon>Pentapetalae</taxon>
        <taxon>asterids</taxon>
        <taxon>Ericales</taxon>
        <taxon>Ericaceae</taxon>
        <taxon>Vaccinioideae</taxon>
        <taxon>Vaccinieae</taxon>
        <taxon>Vaccinium</taxon>
    </lineage>
</organism>
<gene>
    <name evidence="1" type="ORF">Vadar_028424</name>
</gene>
<comment type="caution">
    <text evidence="1">The sequence shown here is derived from an EMBL/GenBank/DDBJ whole genome shotgun (WGS) entry which is preliminary data.</text>
</comment>
<dbReference type="Proteomes" id="UP000828048">
    <property type="component" value="Chromosome 6"/>
</dbReference>
<accession>A0ACB7XDX8</accession>
<sequence>MSSVTFDQQISLFRSQVELRRFDDATLRILESLLVSKDVKSLLEVRSSLSEFIRRESLSVIREIADKSVEHKLSVVEFFVRAFALAGDIESCLALRYEALVLRELRSPSNQGLRVSYREWMTFAEHSFGNGFYSITRKACESALSCFEMNGENDPHDDEFFRNAEVIGKIQRLKDVAVASSPSRSVQAQAAEYLKKKAVGTSPSPFLARKEAQFSASTLFRDGIKKRNARKLLEHRRLNHIASDPDSNL</sequence>
<evidence type="ECO:0000313" key="1">
    <source>
        <dbReference type="EMBL" id="KAH7838574.1"/>
    </source>
</evidence>
<evidence type="ECO:0000313" key="2">
    <source>
        <dbReference type="Proteomes" id="UP000828048"/>
    </source>
</evidence>